<protein>
    <submittedName>
        <fullName evidence="1">Uncharacterized protein</fullName>
    </submittedName>
</protein>
<gene>
    <name evidence="1" type="ORF">DPMN_089661</name>
    <name evidence="2" type="ORF">DPMN_089664</name>
</gene>
<proteinExistence type="predicted"/>
<evidence type="ECO:0000313" key="1">
    <source>
        <dbReference type="EMBL" id="KAH3847341.1"/>
    </source>
</evidence>
<reference evidence="1" key="2">
    <citation type="submission" date="2020-11" db="EMBL/GenBank/DDBJ databases">
        <authorList>
            <person name="McCartney M.A."/>
            <person name="Auch B."/>
            <person name="Kono T."/>
            <person name="Mallez S."/>
            <person name="Becker A."/>
            <person name="Gohl D.M."/>
            <person name="Silverstein K.A.T."/>
            <person name="Koren S."/>
            <person name="Bechman K.B."/>
            <person name="Herman A."/>
            <person name="Abrahante J.E."/>
            <person name="Garbe J."/>
        </authorList>
    </citation>
    <scope>NUCLEOTIDE SEQUENCE</scope>
    <source>
        <strain evidence="1">Duluth1</strain>
        <tissue evidence="1">Whole animal</tissue>
    </source>
</reference>
<evidence type="ECO:0000313" key="3">
    <source>
        <dbReference type="Proteomes" id="UP000828390"/>
    </source>
</evidence>
<keyword evidence="3" id="KW-1185">Reference proteome</keyword>
<dbReference type="AlphaFoldDB" id="A0A9D4KWT2"/>
<sequence length="58" mass="6266">MTFADEIVASALSGKTIAIEVVREEYCFASMGRLSVEQVRAKVRNIARARAARLAAAP</sequence>
<accession>A0A9D4KWT2</accession>
<name>A0A9D4KWT2_DREPO</name>
<dbReference type="Proteomes" id="UP000828390">
    <property type="component" value="Unassembled WGS sequence"/>
</dbReference>
<comment type="caution">
    <text evidence="1">The sequence shown here is derived from an EMBL/GenBank/DDBJ whole genome shotgun (WGS) entry which is preliminary data.</text>
</comment>
<evidence type="ECO:0000313" key="2">
    <source>
        <dbReference type="EMBL" id="KAH3847344.1"/>
    </source>
</evidence>
<reference evidence="1" key="1">
    <citation type="journal article" date="2019" name="bioRxiv">
        <title>The Genome of the Zebra Mussel, Dreissena polymorpha: A Resource for Invasive Species Research.</title>
        <authorList>
            <person name="McCartney M.A."/>
            <person name="Auch B."/>
            <person name="Kono T."/>
            <person name="Mallez S."/>
            <person name="Zhang Y."/>
            <person name="Obille A."/>
            <person name="Becker A."/>
            <person name="Abrahante J.E."/>
            <person name="Garbe J."/>
            <person name="Badalamenti J.P."/>
            <person name="Herman A."/>
            <person name="Mangelson H."/>
            <person name="Liachko I."/>
            <person name="Sullivan S."/>
            <person name="Sone E.D."/>
            <person name="Koren S."/>
            <person name="Silverstein K.A.T."/>
            <person name="Beckman K.B."/>
            <person name="Gohl D.M."/>
        </authorList>
    </citation>
    <scope>NUCLEOTIDE SEQUENCE</scope>
    <source>
        <strain evidence="1">Duluth1</strain>
        <tissue evidence="1">Whole animal</tissue>
    </source>
</reference>
<dbReference type="EMBL" id="JAIWYP010000003">
    <property type="protein sequence ID" value="KAH3847341.1"/>
    <property type="molecule type" value="Genomic_DNA"/>
</dbReference>
<dbReference type="EMBL" id="JAIWYP010000003">
    <property type="protein sequence ID" value="KAH3847344.1"/>
    <property type="molecule type" value="Genomic_DNA"/>
</dbReference>
<organism evidence="1 3">
    <name type="scientific">Dreissena polymorpha</name>
    <name type="common">Zebra mussel</name>
    <name type="synonym">Mytilus polymorpha</name>
    <dbReference type="NCBI Taxonomy" id="45954"/>
    <lineage>
        <taxon>Eukaryota</taxon>
        <taxon>Metazoa</taxon>
        <taxon>Spiralia</taxon>
        <taxon>Lophotrochozoa</taxon>
        <taxon>Mollusca</taxon>
        <taxon>Bivalvia</taxon>
        <taxon>Autobranchia</taxon>
        <taxon>Heteroconchia</taxon>
        <taxon>Euheterodonta</taxon>
        <taxon>Imparidentia</taxon>
        <taxon>Neoheterodontei</taxon>
        <taxon>Myida</taxon>
        <taxon>Dreissenoidea</taxon>
        <taxon>Dreissenidae</taxon>
        <taxon>Dreissena</taxon>
    </lineage>
</organism>